<dbReference type="SUPFAM" id="SSF88659">
    <property type="entry name" value="Sigma3 and sigma4 domains of RNA polymerase sigma factors"/>
    <property type="match status" value="1"/>
</dbReference>
<sequence length="156" mass="17216">MGAGDEHAFAQLYQLLVGTVFGIARAILPNTTWAEEVSELVFVDVWRTACRYSPDHHGGGFEWVMAIAHRHAVDRLRSTGDTRSPHDMLEQLTTSVPEQTGAQSGLVALPPIQRESLELAYYGGLTYTEISEVHCIPADKAKTLLRDALISLRDRG</sequence>
<dbReference type="KEGG" id="kphy:AOZ06_04490"/>
<keyword evidence="2" id="KW-0805">Transcription regulation</keyword>
<keyword evidence="4" id="KW-0238">DNA-binding</keyword>
<evidence type="ECO:0000256" key="4">
    <source>
        <dbReference type="ARBA" id="ARBA00023125"/>
    </source>
</evidence>
<name>A0A0N9HTN5_9PSEU</name>
<dbReference type="AlphaFoldDB" id="A0A0N9HTN5"/>
<dbReference type="InterPro" id="IPR007627">
    <property type="entry name" value="RNA_pol_sigma70_r2"/>
</dbReference>
<dbReference type="Proteomes" id="UP000063699">
    <property type="component" value="Chromosome"/>
</dbReference>
<organism evidence="8 9">
    <name type="scientific">Kibdelosporangium phytohabitans</name>
    <dbReference type="NCBI Taxonomy" id="860235"/>
    <lineage>
        <taxon>Bacteria</taxon>
        <taxon>Bacillati</taxon>
        <taxon>Actinomycetota</taxon>
        <taxon>Actinomycetes</taxon>
        <taxon>Pseudonocardiales</taxon>
        <taxon>Pseudonocardiaceae</taxon>
        <taxon>Kibdelosporangium</taxon>
    </lineage>
</organism>
<evidence type="ECO:0000256" key="5">
    <source>
        <dbReference type="ARBA" id="ARBA00023163"/>
    </source>
</evidence>
<feature type="domain" description="RNA polymerase sigma-70 region 4" evidence="7">
    <location>
        <begin position="106"/>
        <end position="153"/>
    </location>
</feature>
<feature type="domain" description="RNA polymerase sigma-70 region 2" evidence="6">
    <location>
        <begin position="12"/>
        <end position="79"/>
    </location>
</feature>
<dbReference type="InterPro" id="IPR013324">
    <property type="entry name" value="RNA_pol_sigma_r3/r4-like"/>
</dbReference>
<dbReference type="PANTHER" id="PTHR43133">
    <property type="entry name" value="RNA POLYMERASE ECF-TYPE SIGMA FACTO"/>
    <property type="match status" value="1"/>
</dbReference>
<evidence type="ECO:0008006" key="10">
    <source>
        <dbReference type="Google" id="ProtNLM"/>
    </source>
</evidence>
<proteinExistence type="inferred from homology"/>
<dbReference type="InterPro" id="IPR013325">
    <property type="entry name" value="RNA_pol_sigma_r2"/>
</dbReference>
<dbReference type="GO" id="GO:0006352">
    <property type="term" value="P:DNA-templated transcription initiation"/>
    <property type="evidence" value="ECO:0007669"/>
    <property type="project" value="InterPro"/>
</dbReference>
<evidence type="ECO:0000259" key="6">
    <source>
        <dbReference type="Pfam" id="PF04542"/>
    </source>
</evidence>
<comment type="similarity">
    <text evidence="1">Belongs to the sigma-70 factor family. ECF subfamily.</text>
</comment>
<evidence type="ECO:0000313" key="8">
    <source>
        <dbReference type="EMBL" id="ALG06285.1"/>
    </source>
</evidence>
<dbReference type="GO" id="GO:0003677">
    <property type="term" value="F:DNA binding"/>
    <property type="evidence" value="ECO:0007669"/>
    <property type="project" value="UniProtKB-KW"/>
</dbReference>
<keyword evidence="5" id="KW-0804">Transcription</keyword>
<dbReference type="Gene3D" id="1.10.10.10">
    <property type="entry name" value="Winged helix-like DNA-binding domain superfamily/Winged helix DNA-binding domain"/>
    <property type="match status" value="1"/>
</dbReference>
<keyword evidence="3" id="KW-0731">Sigma factor</keyword>
<gene>
    <name evidence="8" type="ORF">AOZ06_04490</name>
</gene>
<dbReference type="InterPro" id="IPR039425">
    <property type="entry name" value="RNA_pol_sigma-70-like"/>
</dbReference>
<dbReference type="Gene3D" id="1.10.1740.10">
    <property type="match status" value="1"/>
</dbReference>
<evidence type="ECO:0000259" key="7">
    <source>
        <dbReference type="Pfam" id="PF04545"/>
    </source>
</evidence>
<evidence type="ECO:0000313" key="9">
    <source>
        <dbReference type="Proteomes" id="UP000063699"/>
    </source>
</evidence>
<dbReference type="InterPro" id="IPR036388">
    <property type="entry name" value="WH-like_DNA-bd_sf"/>
</dbReference>
<dbReference type="Pfam" id="PF04545">
    <property type="entry name" value="Sigma70_r4"/>
    <property type="match status" value="1"/>
</dbReference>
<dbReference type="PANTHER" id="PTHR43133:SF66">
    <property type="entry name" value="ECF RNA POLYMERASE SIGMA FACTOR SIGK"/>
    <property type="match status" value="1"/>
</dbReference>
<accession>A0A0N9HTN5</accession>
<evidence type="ECO:0000256" key="3">
    <source>
        <dbReference type="ARBA" id="ARBA00023082"/>
    </source>
</evidence>
<dbReference type="GO" id="GO:0016987">
    <property type="term" value="F:sigma factor activity"/>
    <property type="evidence" value="ECO:0007669"/>
    <property type="project" value="UniProtKB-KW"/>
</dbReference>
<keyword evidence="9" id="KW-1185">Reference proteome</keyword>
<dbReference type="STRING" id="860235.AOZ06_04490"/>
<evidence type="ECO:0000256" key="2">
    <source>
        <dbReference type="ARBA" id="ARBA00023015"/>
    </source>
</evidence>
<protein>
    <recommendedName>
        <fullName evidence="10">RNA polymerase subunit sigma</fullName>
    </recommendedName>
</protein>
<dbReference type="InterPro" id="IPR007630">
    <property type="entry name" value="RNA_pol_sigma70_r4"/>
</dbReference>
<dbReference type="Pfam" id="PF04542">
    <property type="entry name" value="Sigma70_r2"/>
    <property type="match status" value="1"/>
</dbReference>
<dbReference type="EMBL" id="CP012752">
    <property type="protein sequence ID" value="ALG06285.1"/>
    <property type="molecule type" value="Genomic_DNA"/>
</dbReference>
<dbReference type="SUPFAM" id="SSF88946">
    <property type="entry name" value="Sigma2 domain of RNA polymerase sigma factors"/>
    <property type="match status" value="1"/>
</dbReference>
<reference evidence="8 9" key="1">
    <citation type="submission" date="2015-07" db="EMBL/GenBank/DDBJ databases">
        <title>Genome sequencing of Kibdelosporangium phytohabitans.</title>
        <authorList>
            <person name="Qin S."/>
            <person name="Xing K."/>
        </authorList>
    </citation>
    <scope>NUCLEOTIDE SEQUENCE [LARGE SCALE GENOMIC DNA]</scope>
    <source>
        <strain evidence="8 9">KLBMP1111</strain>
    </source>
</reference>
<evidence type="ECO:0000256" key="1">
    <source>
        <dbReference type="ARBA" id="ARBA00010641"/>
    </source>
</evidence>